<sequence>MVSERPFCWQRSLLVCLISMLFGSYQFFLQGSTAFMVSELTSDLQTGLTEIGFLSSSFLYTYLLFQLPGGYLADRVNLRVLLVCGCLLMAFACWWFSVAENLMDAMVARGLMGIATSPAIVVSMTLVSRWFPSSWFPAMVGLVESLCLIGGAVGPFILPELIGHIGWRSTMAILSGFGVLLACLVFLLVRSAPSQSFLPADPTPDIKAVSGNKGYIRLIRNADFWLCCLYGFGMFSIMVCFCCLWGVPFIKAQFPANPDQAVWMISLIYLGCAIGAPIMGGVASIMGDYRIVMTLAALSSLILSGCIIYLSCTFWIMATACFLLGITIGGYMLVFTAVKQISPSGVAGLGMAAVNGCLLLGGPVLQPLVGSILSVRGKGCSDALTAIDYQWALLPVIICQLMAFAVTFFLTGRKAVPQ</sequence>
<evidence type="ECO:0000259" key="7">
    <source>
        <dbReference type="PROSITE" id="PS50850"/>
    </source>
</evidence>
<feature type="transmembrane region" description="Helical" evidence="6">
    <location>
        <begin position="224"/>
        <end position="248"/>
    </location>
</feature>
<organism evidence="8">
    <name type="scientific">invertebrate metagenome</name>
    <dbReference type="NCBI Taxonomy" id="1711999"/>
    <lineage>
        <taxon>unclassified sequences</taxon>
        <taxon>metagenomes</taxon>
        <taxon>organismal metagenomes</taxon>
    </lineage>
</organism>
<dbReference type="InterPro" id="IPR020846">
    <property type="entry name" value="MFS_dom"/>
</dbReference>
<feature type="transmembrane region" description="Helical" evidence="6">
    <location>
        <begin position="389"/>
        <end position="410"/>
    </location>
</feature>
<evidence type="ECO:0000256" key="6">
    <source>
        <dbReference type="SAM" id="Phobius"/>
    </source>
</evidence>
<dbReference type="InterPro" id="IPR011701">
    <property type="entry name" value="MFS"/>
</dbReference>
<feature type="transmembrane region" description="Helical" evidence="6">
    <location>
        <begin position="170"/>
        <end position="189"/>
    </location>
</feature>
<name>A0A2H9TBB4_9ZZZZ</name>
<dbReference type="Gene3D" id="1.20.1250.20">
    <property type="entry name" value="MFS general substrate transporter like domains"/>
    <property type="match status" value="2"/>
</dbReference>
<dbReference type="AlphaFoldDB" id="A0A2H9TBB4"/>
<dbReference type="GO" id="GO:0022857">
    <property type="term" value="F:transmembrane transporter activity"/>
    <property type="evidence" value="ECO:0007669"/>
    <property type="project" value="InterPro"/>
</dbReference>
<feature type="transmembrane region" description="Helical" evidence="6">
    <location>
        <begin position="135"/>
        <end position="158"/>
    </location>
</feature>
<proteinExistence type="predicted"/>
<keyword evidence="5 6" id="KW-0472">Membrane</keyword>
<dbReference type="PANTHER" id="PTHR43124:SF3">
    <property type="entry name" value="CHLORAMPHENICOL EFFLUX PUMP RV0191"/>
    <property type="match status" value="1"/>
</dbReference>
<feature type="domain" description="Major facilitator superfamily (MFS) profile" evidence="7">
    <location>
        <begin position="12"/>
        <end position="415"/>
    </location>
</feature>
<dbReference type="SUPFAM" id="SSF103473">
    <property type="entry name" value="MFS general substrate transporter"/>
    <property type="match status" value="1"/>
</dbReference>
<feature type="transmembrane region" description="Helical" evidence="6">
    <location>
        <begin position="80"/>
        <end position="98"/>
    </location>
</feature>
<dbReference type="PANTHER" id="PTHR43124">
    <property type="entry name" value="PURINE EFFLUX PUMP PBUE"/>
    <property type="match status" value="1"/>
</dbReference>
<feature type="transmembrane region" description="Helical" evidence="6">
    <location>
        <begin position="291"/>
        <end position="310"/>
    </location>
</feature>
<feature type="transmembrane region" description="Helical" evidence="6">
    <location>
        <begin position="51"/>
        <end position="73"/>
    </location>
</feature>
<keyword evidence="4 6" id="KW-1133">Transmembrane helix</keyword>
<dbReference type="Pfam" id="PF07690">
    <property type="entry name" value="MFS_1"/>
    <property type="match status" value="1"/>
</dbReference>
<feature type="transmembrane region" description="Helical" evidence="6">
    <location>
        <begin position="346"/>
        <end position="369"/>
    </location>
</feature>
<feature type="transmembrane region" description="Helical" evidence="6">
    <location>
        <begin position="110"/>
        <end position="128"/>
    </location>
</feature>
<dbReference type="PROSITE" id="PS50850">
    <property type="entry name" value="MFS"/>
    <property type="match status" value="1"/>
</dbReference>
<accession>A0A2H9TBB4</accession>
<gene>
    <name evidence="8" type="primary">exuT</name>
    <name evidence="8" type="ORF">CI610_00520</name>
</gene>
<feature type="transmembrane region" description="Helical" evidence="6">
    <location>
        <begin position="12"/>
        <end position="31"/>
    </location>
</feature>
<reference evidence="8" key="1">
    <citation type="journal article" date="2017" name="Appl. Environ. Microbiol.">
        <title>Molecular characterization of an Endozoicomonas-like organism causing infection in king scallop Pecten maximus L.</title>
        <authorList>
            <person name="Cano I."/>
            <person name="van Aerle R."/>
            <person name="Ross S."/>
            <person name="Verner-Jeffreys D.W."/>
            <person name="Paley R.K."/>
            <person name="Rimmer G."/>
            <person name="Ryder D."/>
            <person name="Hooper P."/>
            <person name="Stone D."/>
            <person name="Feist S.W."/>
        </authorList>
    </citation>
    <scope>NUCLEOTIDE SEQUENCE</scope>
</reference>
<evidence type="ECO:0000256" key="2">
    <source>
        <dbReference type="ARBA" id="ARBA00022475"/>
    </source>
</evidence>
<keyword evidence="3 6" id="KW-0812">Transmembrane</keyword>
<evidence type="ECO:0000313" key="8">
    <source>
        <dbReference type="EMBL" id="PJE80494.1"/>
    </source>
</evidence>
<dbReference type="InterPro" id="IPR050189">
    <property type="entry name" value="MFS_Efflux_Transporters"/>
</dbReference>
<evidence type="ECO:0000256" key="4">
    <source>
        <dbReference type="ARBA" id="ARBA00022989"/>
    </source>
</evidence>
<evidence type="ECO:0000256" key="5">
    <source>
        <dbReference type="ARBA" id="ARBA00023136"/>
    </source>
</evidence>
<dbReference type="EMBL" id="NSIT01000015">
    <property type="protein sequence ID" value="PJE80494.1"/>
    <property type="molecule type" value="Genomic_DNA"/>
</dbReference>
<protein>
    <submittedName>
        <fullName evidence="8">Hexuronate transporter</fullName>
    </submittedName>
</protein>
<keyword evidence="2" id="KW-1003">Cell membrane</keyword>
<dbReference type="GO" id="GO:0005886">
    <property type="term" value="C:plasma membrane"/>
    <property type="evidence" value="ECO:0007669"/>
    <property type="project" value="UniProtKB-SubCell"/>
</dbReference>
<evidence type="ECO:0000256" key="3">
    <source>
        <dbReference type="ARBA" id="ARBA00022692"/>
    </source>
</evidence>
<comment type="caution">
    <text evidence="8">The sequence shown here is derived from an EMBL/GenBank/DDBJ whole genome shotgun (WGS) entry which is preliminary data.</text>
</comment>
<feature type="transmembrane region" description="Helical" evidence="6">
    <location>
        <begin position="260"/>
        <end position="279"/>
    </location>
</feature>
<feature type="transmembrane region" description="Helical" evidence="6">
    <location>
        <begin position="316"/>
        <end position="334"/>
    </location>
</feature>
<dbReference type="InterPro" id="IPR036259">
    <property type="entry name" value="MFS_trans_sf"/>
</dbReference>
<evidence type="ECO:0000256" key="1">
    <source>
        <dbReference type="ARBA" id="ARBA00004651"/>
    </source>
</evidence>
<comment type="subcellular location">
    <subcellularLocation>
        <location evidence="1">Cell membrane</location>
        <topology evidence="1">Multi-pass membrane protein</topology>
    </subcellularLocation>
</comment>